<feature type="transmembrane region" description="Helical" evidence="7">
    <location>
        <begin position="20"/>
        <end position="40"/>
    </location>
</feature>
<keyword evidence="5 7" id="KW-1133">Transmembrane helix</keyword>
<dbReference type="AlphaFoldDB" id="A0A679IVD2"/>
<evidence type="ECO:0000256" key="4">
    <source>
        <dbReference type="ARBA" id="ARBA00022692"/>
    </source>
</evidence>
<dbReference type="PANTHER" id="PTHR30353">
    <property type="entry name" value="INNER MEMBRANE PROTEIN DEDA-RELATED"/>
    <property type="match status" value="1"/>
</dbReference>
<organism evidence="9">
    <name type="scientific">Methylobacterium bullatum</name>
    <dbReference type="NCBI Taxonomy" id="570505"/>
    <lineage>
        <taxon>Bacteria</taxon>
        <taxon>Pseudomonadati</taxon>
        <taxon>Pseudomonadota</taxon>
        <taxon>Alphaproteobacteria</taxon>
        <taxon>Hyphomicrobiales</taxon>
        <taxon>Methylobacteriaceae</taxon>
        <taxon>Methylobacterium</taxon>
    </lineage>
</organism>
<keyword evidence="6 7" id="KW-0472">Membrane</keyword>
<dbReference type="PANTHER" id="PTHR30353:SF15">
    <property type="entry name" value="INNER MEMBRANE PROTEIN YABI"/>
    <property type="match status" value="1"/>
</dbReference>
<keyword evidence="3 7" id="KW-1003">Cell membrane</keyword>
<dbReference type="InterPro" id="IPR032818">
    <property type="entry name" value="DedA-like"/>
</dbReference>
<feature type="transmembrane region" description="Helical" evidence="7">
    <location>
        <begin position="153"/>
        <end position="171"/>
    </location>
</feature>
<protein>
    <submittedName>
        <fullName evidence="9">Inner membrane protein YabI</fullName>
    </submittedName>
</protein>
<evidence type="ECO:0000256" key="5">
    <source>
        <dbReference type="ARBA" id="ARBA00022989"/>
    </source>
</evidence>
<name>A0A679IVD2_9HYPH</name>
<dbReference type="Pfam" id="PF09335">
    <property type="entry name" value="VTT_dom"/>
    <property type="match status" value="1"/>
</dbReference>
<evidence type="ECO:0000256" key="2">
    <source>
        <dbReference type="ARBA" id="ARBA00010792"/>
    </source>
</evidence>
<evidence type="ECO:0000256" key="1">
    <source>
        <dbReference type="ARBA" id="ARBA00004651"/>
    </source>
</evidence>
<comment type="subcellular location">
    <subcellularLocation>
        <location evidence="1 7">Cell membrane</location>
        <topology evidence="1 7">Multi-pass membrane protein</topology>
    </subcellularLocation>
</comment>
<gene>
    <name evidence="9" type="primary">yabI</name>
    <name evidence="9" type="ORF">MBUL_00137</name>
</gene>
<evidence type="ECO:0000313" key="9">
    <source>
        <dbReference type="EMBL" id="CAA2099416.1"/>
    </source>
</evidence>
<comment type="caution">
    <text evidence="7">Lacks conserved residue(s) required for the propagation of feature annotation.</text>
</comment>
<dbReference type="GO" id="GO:0005886">
    <property type="term" value="C:plasma membrane"/>
    <property type="evidence" value="ECO:0007669"/>
    <property type="project" value="UniProtKB-SubCell"/>
</dbReference>
<evidence type="ECO:0000256" key="6">
    <source>
        <dbReference type="ARBA" id="ARBA00023136"/>
    </source>
</evidence>
<dbReference type="EMBL" id="LR743504">
    <property type="protein sequence ID" value="CAA2099416.1"/>
    <property type="molecule type" value="Genomic_DNA"/>
</dbReference>
<dbReference type="InterPro" id="IPR032816">
    <property type="entry name" value="VTT_dom"/>
</dbReference>
<proteinExistence type="inferred from homology"/>
<feature type="domain" description="VTT" evidence="8">
    <location>
        <begin position="41"/>
        <end position="165"/>
    </location>
</feature>
<reference evidence="9" key="1">
    <citation type="submission" date="2019-12" db="EMBL/GenBank/DDBJ databases">
        <authorList>
            <person name="Cremers G."/>
        </authorList>
    </citation>
    <scope>NUCLEOTIDE SEQUENCE</scope>
    <source>
        <strain evidence="9">Mbul1</strain>
    </source>
</reference>
<keyword evidence="4 7" id="KW-0812">Transmembrane</keyword>
<evidence type="ECO:0000256" key="7">
    <source>
        <dbReference type="RuleBase" id="RU367016"/>
    </source>
</evidence>
<evidence type="ECO:0000256" key="3">
    <source>
        <dbReference type="ARBA" id="ARBA00022475"/>
    </source>
</evidence>
<comment type="similarity">
    <text evidence="2 7">Belongs to the DedA family.</text>
</comment>
<sequence>MDFEALKTTTLTFVETHKEWAPLIIAVLAFCESLAFLSILVPATVLLVAIGALIGASGIPFWPMVIAGGIGAGLGDWMSYEIGRYFQHGAKSIWPMSRYPQMVAKGEDFCRRYGAWGIVIGRFIGPARAVVPLIAGMFEVARLPFQLANWSSAFVWAFVWLAPGAGVISFFNA</sequence>
<accession>A0A679IVD2</accession>
<evidence type="ECO:0000259" key="8">
    <source>
        <dbReference type="Pfam" id="PF09335"/>
    </source>
</evidence>
<feature type="transmembrane region" description="Helical" evidence="7">
    <location>
        <begin position="47"/>
        <end position="70"/>
    </location>
</feature>